<feature type="signal peptide" evidence="2">
    <location>
        <begin position="1"/>
        <end position="22"/>
    </location>
</feature>
<proteinExistence type="predicted"/>
<evidence type="ECO:0000256" key="2">
    <source>
        <dbReference type="SAM" id="SignalP"/>
    </source>
</evidence>
<evidence type="ECO:0000313" key="4">
    <source>
        <dbReference type="Proteomes" id="UP000298030"/>
    </source>
</evidence>
<feature type="region of interest" description="Disordered" evidence="1">
    <location>
        <begin position="30"/>
        <end position="56"/>
    </location>
</feature>
<accession>A0A4Y7TGY2</accession>
<dbReference type="AlphaFoldDB" id="A0A4Y7TGY2"/>
<evidence type="ECO:0000313" key="3">
    <source>
        <dbReference type="EMBL" id="TEB33435.1"/>
    </source>
</evidence>
<feature type="chain" id="PRO_5021371612" evidence="2">
    <location>
        <begin position="23"/>
        <end position="56"/>
    </location>
</feature>
<sequence>MKPGSTFKLMLSLLALFTLALALATAPIEETPTESDDGVYRLGNPAPDQVTTTAAP</sequence>
<keyword evidence="2" id="KW-0732">Signal</keyword>
<name>A0A4Y7TGY2_COPMI</name>
<keyword evidence="4" id="KW-1185">Reference proteome</keyword>
<evidence type="ECO:0000256" key="1">
    <source>
        <dbReference type="SAM" id="MobiDB-lite"/>
    </source>
</evidence>
<reference evidence="3 4" key="1">
    <citation type="journal article" date="2019" name="Nat. Ecol. Evol.">
        <title>Megaphylogeny resolves global patterns of mushroom evolution.</title>
        <authorList>
            <person name="Varga T."/>
            <person name="Krizsan K."/>
            <person name="Foldi C."/>
            <person name="Dima B."/>
            <person name="Sanchez-Garcia M."/>
            <person name="Sanchez-Ramirez S."/>
            <person name="Szollosi G.J."/>
            <person name="Szarkandi J.G."/>
            <person name="Papp V."/>
            <person name="Albert L."/>
            <person name="Andreopoulos W."/>
            <person name="Angelini C."/>
            <person name="Antonin V."/>
            <person name="Barry K.W."/>
            <person name="Bougher N.L."/>
            <person name="Buchanan P."/>
            <person name="Buyck B."/>
            <person name="Bense V."/>
            <person name="Catcheside P."/>
            <person name="Chovatia M."/>
            <person name="Cooper J."/>
            <person name="Damon W."/>
            <person name="Desjardin D."/>
            <person name="Finy P."/>
            <person name="Geml J."/>
            <person name="Haridas S."/>
            <person name="Hughes K."/>
            <person name="Justo A."/>
            <person name="Karasinski D."/>
            <person name="Kautmanova I."/>
            <person name="Kiss B."/>
            <person name="Kocsube S."/>
            <person name="Kotiranta H."/>
            <person name="LaButti K.M."/>
            <person name="Lechner B.E."/>
            <person name="Liimatainen K."/>
            <person name="Lipzen A."/>
            <person name="Lukacs Z."/>
            <person name="Mihaltcheva S."/>
            <person name="Morgado L.N."/>
            <person name="Niskanen T."/>
            <person name="Noordeloos M.E."/>
            <person name="Ohm R.A."/>
            <person name="Ortiz-Santana B."/>
            <person name="Ovrebo C."/>
            <person name="Racz N."/>
            <person name="Riley R."/>
            <person name="Savchenko A."/>
            <person name="Shiryaev A."/>
            <person name="Soop K."/>
            <person name="Spirin V."/>
            <person name="Szebenyi C."/>
            <person name="Tomsovsky M."/>
            <person name="Tulloss R.E."/>
            <person name="Uehling J."/>
            <person name="Grigoriev I.V."/>
            <person name="Vagvolgyi C."/>
            <person name="Papp T."/>
            <person name="Martin F.M."/>
            <person name="Miettinen O."/>
            <person name="Hibbett D.S."/>
            <person name="Nagy L.G."/>
        </authorList>
    </citation>
    <scope>NUCLEOTIDE SEQUENCE [LARGE SCALE GENOMIC DNA]</scope>
    <source>
        <strain evidence="3 4">FP101781</strain>
    </source>
</reference>
<protein>
    <submittedName>
        <fullName evidence="3">Uncharacterized protein</fullName>
    </submittedName>
</protein>
<comment type="caution">
    <text evidence="3">The sequence shown here is derived from an EMBL/GenBank/DDBJ whole genome shotgun (WGS) entry which is preliminary data.</text>
</comment>
<gene>
    <name evidence="3" type="ORF">FA13DRAFT_1730460</name>
</gene>
<dbReference type="Proteomes" id="UP000298030">
    <property type="component" value="Unassembled WGS sequence"/>
</dbReference>
<dbReference type="EMBL" id="QPFP01000012">
    <property type="protein sequence ID" value="TEB33435.1"/>
    <property type="molecule type" value="Genomic_DNA"/>
</dbReference>
<organism evidence="3 4">
    <name type="scientific">Coprinellus micaceus</name>
    <name type="common">Glistening ink-cap mushroom</name>
    <name type="synonym">Coprinus micaceus</name>
    <dbReference type="NCBI Taxonomy" id="71717"/>
    <lineage>
        <taxon>Eukaryota</taxon>
        <taxon>Fungi</taxon>
        <taxon>Dikarya</taxon>
        <taxon>Basidiomycota</taxon>
        <taxon>Agaricomycotina</taxon>
        <taxon>Agaricomycetes</taxon>
        <taxon>Agaricomycetidae</taxon>
        <taxon>Agaricales</taxon>
        <taxon>Agaricineae</taxon>
        <taxon>Psathyrellaceae</taxon>
        <taxon>Coprinellus</taxon>
    </lineage>
</organism>